<organism evidence="1 2">
    <name type="scientific">Arachis hypogaea</name>
    <name type="common">Peanut</name>
    <dbReference type="NCBI Taxonomy" id="3818"/>
    <lineage>
        <taxon>Eukaryota</taxon>
        <taxon>Viridiplantae</taxon>
        <taxon>Streptophyta</taxon>
        <taxon>Embryophyta</taxon>
        <taxon>Tracheophyta</taxon>
        <taxon>Spermatophyta</taxon>
        <taxon>Magnoliopsida</taxon>
        <taxon>eudicotyledons</taxon>
        <taxon>Gunneridae</taxon>
        <taxon>Pentapetalae</taxon>
        <taxon>rosids</taxon>
        <taxon>fabids</taxon>
        <taxon>Fabales</taxon>
        <taxon>Fabaceae</taxon>
        <taxon>Papilionoideae</taxon>
        <taxon>50 kb inversion clade</taxon>
        <taxon>dalbergioids sensu lato</taxon>
        <taxon>Dalbergieae</taxon>
        <taxon>Pterocarpus clade</taxon>
        <taxon>Arachis</taxon>
    </lineage>
</organism>
<protein>
    <recommendedName>
        <fullName evidence="3">Transposase MuDR plant domain-containing protein</fullName>
    </recommendedName>
</protein>
<gene>
    <name evidence="1" type="ORF">Ahy_B10g101515</name>
</gene>
<name>A0A444WZP8_ARAHY</name>
<reference evidence="1 2" key="1">
    <citation type="submission" date="2019-01" db="EMBL/GenBank/DDBJ databases">
        <title>Sequencing of cultivated peanut Arachis hypogaea provides insights into genome evolution and oil improvement.</title>
        <authorList>
            <person name="Chen X."/>
        </authorList>
    </citation>
    <scope>NUCLEOTIDE SEQUENCE [LARGE SCALE GENOMIC DNA]</scope>
    <source>
        <strain evidence="2">cv. Fuhuasheng</strain>
        <tissue evidence="1">Leaves</tissue>
    </source>
</reference>
<evidence type="ECO:0000313" key="1">
    <source>
        <dbReference type="EMBL" id="RYQ82928.1"/>
    </source>
</evidence>
<keyword evidence="2" id="KW-1185">Reference proteome</keyword>
<dbReference type="AlphaFoldDB" id="A0A444WZP8"/>
<evidence type="ECO:0008006" key="3">
    <source>
        <dbReference type="Google" id="ProtNLM"/>
    </source>
</evidence>
<accession>A0A444WZP8</accession>
<evidence type="ECO:0000313" key="2">
    <source>
        <dbReference type="Proteomes" id="UP000289738"/>
    </source>
</evidence>
<sequence length="257" mass="29528">MFYIHQQTLVQHSKIKLYVEFEHITTDGIQHDPHVEDDRVEVYEGMNYDIEEDFEATYNAGDEDNDGDGGGEAVIKNVVVPLAVSQPMDVLHFMRSLDLDTMHAPKLFEYANIGDVDLEDRKFRFELEYSSRNYTISKGVDCVVYQSEPQALYAKCKKYGHGCDWLIRANLIQKKGCWEIERYNGRHTCSMGMISQDHSNQSSTTLLVTERLVSKAKVDSQNFLWLRRILPSFAIVVLGNGSEDAWFNDTNRNTILV</sequence>
<dbReference type="EMBL" id="SDMP01000020">
    <property type="protein sequence ID" value="RYQ82928.1"/>
    <property type="molecule type" value="Genomic_DNA"/>
</dbReference>
<proteinExistence type="predicted"/>
<comment type="caution">
    <text evidence="1">The sequence shown here is derived from an EMBL/GenBank/DDBJ whole genome shotgun (WGS) entry which is preliminary data.</text>
</comment>
<dbReference type="Proteomes" id="UP000289738">
    <property type="component" value="Chromosome B10"/>
</dbReference>